<accession>A0A4P6X3W3</accession>
<dbReference type="AlphaFoldDB" id="A0A4P6X3W3"/>
<dbReference type="RefSeq" id="WP_133156781.1">
    <property type="nucleotide sequence ID" value="NZ_CP037867.1"/>
</dbReference>
<name>A0A4P6X3W3_HYDPS</name>
<dbReference type="Proteomes" id="UP000293912">
    <property type="component" value="Chromosome"/>
</dbReference>
<organism evidence="1 2">
    <name type="scientific">Hydrogenophaga pseudoflava</name>
    <name type="common">Pseudomonas carboxydoflava</name>
    <dbReference type="NCBI Taxonomy" id="47421"/>
    <lineage>
        <taxon>Bacteria</taxon>
        <taxon>Pseudomonadati</taxon>
        <taxon>Pseudomonadota</taxon>
        <taxon>Betaproteobacteria</taxon>
        <taxon>Burkholderiales</taxon>
        <taxon>Comamonadaceae</taxon>
        <taxon>Hydrogenophaga</taxon>
    </lineage>
</organism>
<dbReference type="EMBL" id="CP037867">
    <property type="protein sequence ID" value="QBM28481.1"/>
    <property type="molecule type" value="Genomic_DNA"/>
</dbReference>
<keyword evidence="2" id="KW-1185">Reference proteome</keyword>
<gene>
    <name evidence="1" type="ORF">HPF_12345</name>
</gene>
<evidence type="ECO:0000313" key="1">
    <source>
        <dbReference type="EMBL" id="QBM28481.1"/>
    </source>
</evidence>
<dbReference type="KEGG" id="hpse:HPF_12345"/>
<protein>
    <submittedName>
        <fullName evidence="1">Uncharacterized protein</fullName>
    </submittedName>
</protein>
<reference evidence="1 2" key="1">
    <citation type="submission" date="2019-03" db="EMBL/GenBank/DDBJ databases">
        <authorList>
            <person name="Sebastian G."/>
            <person name="Baumann P."/>
            <person name="Ruckert C."/>
            <person name="Kalinowski J."/>
            <person name="Nebel B."/>
            <person name="Takors R."/>
            <person name="Blombach B."/>
        </authorList>
    </citation>
    <scope>NUCLEOTIDE SEQUENCE [LARGE SCALE GENOMIC DNA]</scope>
    <source>
        <strain evidence="1 2">DSM 1084</strain>
    </source>
</reference>
<evidence type="ECO:0000313" key="2">
    <source>
        <dbReference type="Proteomes" id="UP000293912"/>
    </source>
</evidence>
<sequence>MNVTLNPEQRLYVIPCGDGYTCLGFDNARGHADQIAARLQRPDLAFAPGDHGSLEGYAKYQAAIAAWGRSPLTQQTYFDPGTDPKAARALENCRRDSRKVRLVLGDTATGRSWLDEHDVVGRIGRSTGTMKVPLLVEPGEDGGTAILTNCLLRLIAWDSGRDLYRHPAYRVPGLAIQRAPEQTDLPWQVLHDGTVVACFSEVGKAGAYLAFMCGETVEPRVFQ</sequence>
<proteinExistence type="predicted"/>